<feature type="domain" description="HTH tetR-type" evidence="6">
    <location>
        <begin position="30"/>
        <end position="89"/>
    </location>
</feature>
<dbReference type="InterPro" id="IPR050109">
    <property type="entry name" value="HTH-type_TetR-like_transc_reg"/>
</dbReference>
<dbReference type="InterPro" id="IPR009057">
    <property type="entry name" value="Homeodomain-like_sf"/>
</dbReference>
<gene>
    <name evidence="7" type="ORF">JOF46_002613</name>
</gene>
<keyword evidence="8" id="KW-1185">Reference proteome</keyword>
<dbReference type="InterPro" id="IPR001647">
    <property type="entry name" value="HTH_TetR"/>
</dbReference>
<keyword evidence="1" id="KW-0805">Transcription regulation</keyword>
<evidence type="ECO:0000256" key="4">
    <source>
        <dbReference type="PROSITE-ProRule" id="PRU00335"/>
    </source>
</evidence>
<organism evidence="7 8">
    <name type="scientific">Paeniglutamicibacter psychrophenolicus</name>
    <dbReference type="NCBI Taxonomy" id="257454"/>
    <lineage>
        <taxon>Bacteria</taxon>
        <taxon>Bacillati</taxon>
        <taxon>Actinomycetota</taxon>
        <taxon>Actinomycetes</taxon>
        <taxon>Micrococcales</taxon>
        <taxon>Micrococcaceae</taxon>
        <taxon>Paeniglutamicibacter</taxon>
    </lineage>
</organism>
<feature type="region of interest" description="Disordered" evidence="5">
    <location>
        <begin position="1"/>
        <end position="24"/>
    </location>
</feature>
<dbReference type="RefSeq" id="WP_209907759.1">
    <property type="nucleotide sequence ID" value="NZ_BAAAMI010000017.1"/>
</dbReference>
<evidence type="ECO:0000256" key="3">
    <source>
        <dbReference type="ARBA" id="ARBA00023163"/>
    </source>
</evidence>
<comment type="caution">
    <text evidence="7">The sequence shown here is derived from an EMBL/GenBank/DDBJ whole genome shotgun (WGS) entry which is preliminary data.</text>
</comment>
<sequence>MNNPQAPDTAGTTTQAAGDGRSARWDAHRAARRLELIKLARHTIHRLGPGASMEEIAAQANTSKSVFYRYFGDKEGLRQALGQYVITNFRTEVISAALKSSGEGDALHAMVLAYLQMAATSPNIYFFVTASPATDVLTDPAGAGGQVRDGALNDFFEDLATMMRERMHAYMGVGPGEQASPALELWPRASIGMVRAAGELWLRAPEGPGRPGIEELARSLTLWLTHGVASQATLERP</sequence>
<feature type="compositionally biased region" description="Low complexity" evidence="5">
    <location>
        <begin position="1"/>
        <end position="19"/>
    </location>
</feature>
<dbReference type="PROSITE" id="PS50977">
    <property type="entry name" value="HTH_TETR_2"/>
    <property type="match status" value="1"/>
</dbReference>
<accession>A0ABS4WET0</accession>
<name>A0ABS4WET0_9MICC</name>
<dbReference type="Gene3D" id="1.10.357.10">
    <property type="entry name" value="Tetracycline Repressor, domain 2"/>
    <property type="match status" value="1"/>
</dbReference>
<evidence type="ECO:0000256" key="5">
    <source>
        <dbReference type="SAM" id="MobiDB-lite"/>
    </source>
</evidence>
<keyword evidence="2 4" id="KW-0238">DNA-binding</keyword>
<evidence type="ECO:0000256" key="1">
    <source>
        <dbReference type="ARBA" id="ARBA00023015"/>
    </source>
</evidence>
<dbReference type="Proteomes" id="UP000766570">
    <property type="component" value="Unassembled WGS sequence"/>
</dbReference>
<feature type="DNA-binding region" description="H-T-H motif" evidence="4">
    <location>
        <begin position="52"/>
        <end position="71"/>
    </location>
</feature>
<dbReference type="PANTHER" id="PTHR30055">
    <property type="entry name" value="HTH-TYPE TRANSCRIPTIONAL REGULATOR RUTR"/>
    <property type="match status" value="1"/>
</dbReference>
<dbReference type="SUPFAM" id="SSF46689">
    <property type="entry name" value="Homeodomain-like"/>
    <property type="match status" value="1"/>
</dbReference>
<keyword evidence="3" id="KW-0804">Transcription</keyword>
<evidence type="ECO:0000259" key="6">
    <source>
        <dbReference type="PROSITE" id="PS50977"/>
    </source>
</evidence>
<dbReference type="Pfam" id="PF00440">
    <property type="entry name" value="TetR_N"/>
    <property type="match status" value="1"/>
</dbReference>
<evidence type="ECO:0000256" key="2">
    <source>
        <dbReference type="ARBA" id="ARBA00023125"/>
    </source>
</evidence>
<evidence type="ECO:0000313" key="8">
    <source>
        <dbReference type="Proteomes" id="UP000766570"/>
    </source>
</evidence>
<dbReference type="PANTHER" id="PTHR30055:SF234">
    <property type="entry name" value="HTH-TYPE TRANSCRIPTIONAL REGULATOR BETI"/>
    <property type="match status" value="1"/>
</dbReference>
<reference evidence="7 8" key="1">
    <citation type="submission" date="2021-03" db="EMBL/GenBank/DDBJ databases">
        <title>Sequencing the genomes of 1000 actinobacteria strains.</title>
        <authorList>
            <person name="Klenk H.-P."/>
        </authorList>
    </citation>
    <scope>NUCLEOTIDE SEQUENCE [LARGE SCALE GENOMIC DNA]</scope>
    <source>
        <strain evidence="7 8">DSM 15454</strain>
    </source>
</reference>
<evidence type="ECO:0000313" key="7">
    <source>
        <dbReference type="EMBL" id="MBP2374701.1"/>
    </source>
</evidence>
<dbReference type="Pfam" id="PF19344">
    <property type="entry name" value="TetR_C_32"/>
    <property type="match status" value="1"/>
</dbReference>
<proteinExistence type="predicted"/>
<protein>
    <submittedName>
        <fullName evidence="7">AcrR family transcriptional regulator</fullName>
    </submittedName>
</protein>
<dbReference type="EMBL" id="JAGIOE010000001">
    <property type="protein sequence ID" value="MBP2374701.1"/>
    <property type="molecule type" value="Genomic_DNA"/>
</dbReference>
<dbReference type="InterPro" id="IPR045823">
    <property type="entry name" value="TetR_C_32"/>
</dbReference>